<feature type="transmembrane region" description="Helical" evidence="7">
    <location>
        <begin position="213"/>
        <end position="235"/>
    </location>
</feature>
<keyword evidence="4 7" id="KW-0812">Transmembrane</keyword>
<feature type="transmembrane region" description="Helical" evidence="7">
    <location>
        <begin position="183"/>
        <end position="201"/>
    </location>
</feature>
<feature type="transmembrane region" description="Helical" evidence="7">
    <location>
        <begin position="241"/>
        <end position="262"/>
    </location>
</feature>
<dbReference type="PATRIC" id="fig|1423740.3.peg.16"/>
<keyword evidence="6 7" id="KW-0472">Membrane</keyword>
<feature type="transmembrane region" description="Helical" evidence="7">
    <location>
        <begin position="113"/>
        <end position="134"/>
    </location>
</feature>
<evidence type="ECO:0000256" key="1">
    <source>
        <dbReference type="ARBA" id="ARBA00004141"/>
    </source>
</evidence>
<evidence type="ECO:0000313" key="8">
    <source>
        <dbReference type="EMBL" id="KRL84556.1"/>
    </source>
</evidence>
<protein>
    <submittedName>
        <fullName evidence="8">AEC family permease</fullName>
    </submittedName>
</protein>
<feature type="transmembrane region" description="Helical" evidence="7">
    <location>
        <begin position="84"/>
        <end position="107"/>
    </location>
</feature>
<dbReference type="GO" id="GO:0016020">
    <property type="term" value="C:membrane"/>
    <property type="evidence" value="ECO:0007669"/>
    <property type="project" value="UniProtKB-SubCell"/>
</dbReference>
<comment type="caution">
    <text evidence="8">The sequence shown here is derived from an EMBL/GenBank/DDBJ whole genome shotgun (WGS) entry which is preliminary data.</text>
</comment>
<name>A0A0R1TTC7_9LACO</name>
<reference evidence="8 9" key="1">
    <citation type="journal article" date="2015" name="Genome Announc.">
        <title>Expanding the biotechnology potential of lactobacilli through comparative genomics of 213 strains and associated genera.</title>
        <authorList>
            <person name="Sun Z."/>
            <person name="Harris H.M."/>
            <person name="McCann A."/>
            <person name="Guo C."/>
            <person name="Argimon S."/>
            <person name="Zhang W."/>
            <person name="Yang X."/>
            <person name="Jeffery I.B."/>
            <person name="Cooney J.C."/>
            <person name="Kagawa T.F."/>
            <person name="Liu W."/>
            <person name="Song Y."/>
            <person name="Salvetti E."/>
            <person name="Wrobel A."/>
            <person name="Rasinkangas P."/>
            <person name="Parkhill J."/>
            <person name="Rea M.C."/>
            <person name="O'Sullivan O."/>
            <person name="Ritari J."/>
            <person name="Douillard F.P."/>
            <person name="Paul Ross R."/>
            <person name="Yang R."/>
            <person name="Briner A.E."/>
            <person name="Felis G.E."/>
            <person name="de Vos W.M."/>
            <person name="Barrangou R."/>
            <person name="Klaenhammer T.R."/>
            <person name="Caufield P.W."/>
            <person name="Cui Y."/>
            <person name="Zhang H."/>
            <person name="O'Toole P.W."/>
        </authorList>
    </citation>
    <scope>NUCLEOTIDE SEQUENCE [LARGE SCALE GENOMIC DNA]</scope>
    <source>
        <strain evidence="8 9">DSM 15833</strain>
    </source>
</reference>
<feature type="transmembrane region" description="Helical" evidence="7">
    <location>
        <begin position="155"/>
        <end position="177"/>
    </location>
</feature>
<evidence type="ECO:0000313" key="9">
    <source>
        <dbReference type="Proteomes" id="UP000051048"/>
    </source>
</evidence>
<dbReference type="AlphaFoldDB" id="A0A0R1TTC7"/>
<dbReference type="Pfam" id="PF03547">
    <property type="entry name" value="Mem_trans"/>
    <property type="match status" value="1"/>
</dbReference>
<comment type="subcellular location">
    <subcellularLocation>
        <location evidence="1">Membrane</location>
        <topology evidence="1">Multi-pass membrane protein</topology>
    </subcellularLocation>
</comment>
<evidence type="ECO:0000256" key="2">
    <source>
        <dbReference type="ARBA" id="ARBA00022448"/>
    </source>
</evidence>
<dbReference type="Proteomes" id="UP000051048">
    <property type="component" value="Unassembled WGS sequence"/>
</dbReference>
<keyword evidence="2" id="KW-0813">Transport</keyword>
<gene>
    <name evidence="8" type="ORF">FC36_GL000016</name>
</gene>
<dbReference type="PANTHER" id="PTHR36838">
    <property type="entry name" value="AUXIN EFFLUX CARRIER FAMILY PROTEIN"/>
    <property type="match status" value="1"/>
</dbReference>
<dbReference type="STRING" id="1423740.FC36_GL000016"/>
<evidence type="ECO:0000256" key="6">
    <source>
        <dbReference type="ARBA" id="ARBA00023136"/>
    </source>
</evidence>
<evidence type="ECO:0000256" key="3">
    <source>
        <dbReference type="ARBA" id="ARBA00022475"/>
    </source>
</evidence>
<proteinExistence type="predicted"/>
<feature type="transmembrane region" description="Helical" evidence="7">
    <location>
        <begin position="50"/>
        <end position="72"/>
    </location>
</feature>
<evidence type="ECO:0000256" key="5">
    <source>
        <dbReference type="ARBA" id="ARBA00022989"/>
    </source>
</evidence>
<keyword evidence="3" id="KW-1003">Cell membrane</keyword>
<dbReference type="EMBL" id="AZFH01000007">
    <property type="protein sequence ID" value="KRL84556.1"/>
    <property type="molecule type" value="Genomic_DNA"/>
</dbReference>
<accession>A0A0R1TTC7</accession>
<feature type="transmembrane region" description="Helical" evidence="7">
    <location>
        <begin position="274"/>
        <end position="296"/>
    </location>
</feature>
<dbReference type="GO" id="GO:0055085">
    <property type="term" value="P:transmembrane transport"/>
    <property type="evidence" value="ECO:0007669"/>
    <property type="project" value="InterPro"/>
</dbReference>
<dbReference type="InterPro" id="IPR004776">
    <property type="entry name" value="Mem_transp_PIN-like"/>
</dbReference>
<organism evidence="8 9">
    <name type="scientific">Ligilactobacillus equi DSM 15833 = JCM 10991</name>
    <dbReference type="NCBI Taxonomy" id="1423740"/>
    <lineage>
        <taxon>Bacteria</taxon>
        <taxon>Bacillati</taxon>
        <taxon>Bacillota</taxon>
        <taxon>Bacilli</taxon>
        <taxon>Lactobacillales</taxon>
        <taxon>Lactobacillaceae</taxon>
        <taxon>Ligilactobacillus</taxon>
    </lineage>
</organism>
<evidence type="ECO:0000256" key="4">
    <source>
        <dbReference type="ARBA" id="ARBA00022692"/>
    </source>
</evidence>
<feature type="transmembrane region" description="Helical" evidence="7">
    <location>
        <begin position="21"/>
        <end position="38"/>
    </location>
</feature>
<keyword evidence="5 7" id="KW-1133">Transmembrane helix</keyword>
<evidence type="ECO:0000256" key="7">
    <source>
        <dbReference type="SAM" id="Phobius"/>
    </source>
</evidence>
<dbReference type="PANTHER" id="PTHR36838:SF1">
    <property type="entry name" value="SLR1864 PROTEIN"/>
    <property type="match status" value="1"/>
</dbReference>
<sequence length="297" mass="33018">MGIGFTCQRLKVLHEQTIKELTTILINVVSPCLIFNSFHQKMTTNLLQTFWWTILATVISFSVSVFLGKLLFSLPTFKENDQQGIYKFAVTYTNSGFMGIPLIQALIGKQGTFFSVPFLVVNNIFLWTHGVSLFQKRKRFMLGETLRTILLNPNIIATIIGLLFFISGLNQALPVMVMKPIEYVATLNTPLSMIVIGANLATIKGKFYDDLEVWSLVFLRNLIFPLILVATLAFLPLSSTAFTAITVMISAPVAGLIVMLSLINNQPVDFASKVLCLSTVCSMISLPLMIMLANLIH</sequence>